<accession>A0A2T2NPH0</accession>
<reference evidence="2 3" key="1">
    <citation type="journal article" date="2018" name="Front. Microbiol.">
        <title>Genome-Wide Analysis of Corynespora cassiicola Leaf Fall Disease Putative Effectors.</title>
        <authorList>
            <person name="Lopez D."/>
            <person name="Ribeiro S."/>
            <person name="Label P."/>
            <person name="Fumanal B."/>
            <person name="Venisse J.S."/>
            <person name="Kohler A."/>
            <person name="de Oliveira R.R."/>
            <person name="Labutti K."/>
            <person name="Lipzen A."/>
            <person name="Lail K."/>
            <person name="Bauer D."/>
            <person name="Ohm R.A."/>
            <person name="Barry K.W."/>
            <person name="Spatafora J."/>
            <person name="Grigoriev I.V."/>
            <person name="Martin F.M."/>
            <person name="Pujade-Renaud V."/>
        </authorList>
    </citation>
    <scope>NUCLEOTIDE SEQUENCE [LARGE SCALE GENOMIC DNA]</scope>
    <source>
        <strain evidence="2 3">Philippines</strain>
    </source>
</reference>
<proteinExistence type="predicted"/>
<feature type="compositionally biased region" description="Acidic residues" evidence="1">
    <location>
        <begin position="510"/>
        <end position="519"/>
    </location>
</feature>
<gene>
    <name evidence="2" type="ORF">BS50DRAFT_634665</name>
</gene>
<organism evidence="2 3">
    <name type="scientific">Corynespora cassiicola Philippines</name>
    <dbReference type="NCBI Taxonomy" id="1448308"/>
    <lineage>
        <taxon>Eukaryota</taxon>
        <taxon>Fungi</taxon>
        <taxon>Dikarya</taxon>
        <taxon>Ascomycota</taxon>
        <taxon>Pezizomycotina</taxon>
        <taxon>Dothideomycetes</taxon>
        <taxon>Pleosporomycetidae</taxon>
        <taxon>Pleosporales</taxon>
        <taxon>Corynesporascaceae</taxon>
        <taxon>Corynespora</taxon>
    </lineage>
</organism>
<feature type="region of interest" description="Disordered" evidence="1">
    <location>
        <begin position="472"/>
        <end position="519"/>
    </location>
</feature>
<dbReference type="EMBL" id="KZ678135">
    <property type="protein sequence ID" value="PSN67280.1"/>
    <property type="molecule type" value="Genomic_DNA"/>
</dbReference>
<keyword evidence="3" id="KW-1185">Reference proteome</keyword>
<evidence type="ECO:0000313" key="2">
    <source>
        <dbReference type="EMBL" id="PSN67280.1"/>
    </source>
</evidence>
<name>A0A2T2NPH0_CORCC</name>
<dbReference type="OrthoDB" id="3776879at2759"/>
<sequence>MVLRLFVPPGEGQHKIVPRRPEPLAANPTLQNALLSSTALAACYTVLARAHAHRVAPASTLPSAASVFIRSAGRLGTWAALAGFALNVYYHDRFTSVLALRDLSPDAYAPARLWERTDRYTVDDACLAGAALGPLAAALLLRRSGMSYLRRAAGMSVVGAAAGIQGAHAWFQYTGERQTAIRELKDQLALRSLVFHSVFWNKALMARFDPLVQQYVRHNGVFYNYLLPARFYSNPEEYVKARAGIKQESLAVPKKYKKLADAPDPVAEMKSMSCEKVEAEIQHKRYEMRALMANIEFLTHKRAVKVHELAHSEDMTEYERTRRIQELEVITQAINGLALNAYLRDASITLSREKVRQKKLLDAGDSDLAHWMSQGPFQFYRPDEHHPRVAIDILEFLKPRNVRDIQNIRNGLRRKLPDADVAFLQKELEAALLFKGGIDSLLDELEEMRVSRDAELEAEKVAREVRAAARVSEVVSAADKKAGKAAEAKVDAQPKSEKASEKEAKKETSTPDDTEPGQS</sequence>
<feature type="compositionally biased region" description="Basic and acidic residues" evidence="1">
    <location>
        <begin position="478"/>
        <end position="509"/>
    </location>
</feature>
<evidence type="ECO:0000256" key="1">
    <source>
        <dbReference type="SAM" id="MobiDB-lite"/>
    </source>
</evidence>
<protein>
    <submittedName>
        <fullName evidence="2">Uncharacterized protein</fullName>
    </submittedName>
</protein>
<dbReference type="Proteomes" id="UP000240883">
    <property type="component" value="Unassembled WGS sequence"/>
</dbReference>
<dbReference type="AlphaFoldDB" id="A0A2T2NPH0"/>
<evidence type="ECO:0000313" key="3">
    <source>
        <dbReference type="Proteomes" id="UP000240883"/>
    </source>
</evidence>